<accession>A0A9X2VQM3</accession>
<name>A0A9X2VQM3_9PSEU</name>
<evidence type="ECO:0000313" key="2">
    <source>
        <dbReference type="Proteomes" id="UP001141259"/>
    </source>
</evidence>
<protein>
    <submittedName>
        <fullName evidence="1">Uncharacterized protein</fullName>
    </submittedName>
</protein>
<dbReference type="EMBL" id="JANYMP010000014">
    <property type="protein sequence ID" value="MCS7480537.1"/>
    <property type="molecule type" value="Genomic_DNA"/>
</dbReference>
<reference evidence="1" key="1">
    <citation type="submission" date="2022-08" db="EMBL/GenBank/DDBJ databases">
        <authorList>
            <person name="Tistechok S."/>
            <person name="Samborskyy M."/>
            <person name="Roman I."/>
        </authorList>
    </citation>
    <scope>NUCLEOTIDE SEQUENCE</scope>
    <source>
        <strain evidence="1">DSM 103496</strain>
    </source>
</reference>
<dbReference type="Proteomes" id="UP001141259">
    <property type="component" value="Unassembled WGS sequence"/>
</dbReference>
<comment type="caution">
    <text evidence="1">The sequence shown here is derived from an EMBL/GenBank/DDBJ whole genome shotgun (WGS) entry which is preliminary data.</text>
</comment>
<keyword evidence="2" id="KW-1185">Reference proteome</keyword>
<sequence length="176" mass="19229">MRTDEDLAVALLRATATHENRTEEQLRSWAATALAFGDELPLEDPDVRVVEEANGVARDVVTLAEYDARTHTVTVHTDSLALLADVAARKGWTDVTPDALRRAAVAHEVVHHRLHGGLARDLRHRLDHVVCRVGPLRVRGHVVGADEVVAHRYAHRASGLRRSPLHLSAALAELGG</sequence>
<dbReference type="AlphaFoldDB" id="A0A9X2VQM3"/>
<evidence type="ECO:0000313" key="1">
    <source>
        <dbReference type="EMBL" id="MCS7480537.1"/>
    </source>
</evidence>
<proteinExistence type="predicted"/>
<gene>
    <name evidence="1" type="ORF">NZH93_27100</name>
</gene>
<organism evidence="1 2">
    <name type="scientific">Umezawaea endophytica</name>
    <dbReference type="NCBI Taxonomy" id="1654476"/>
    <lineage>
        <taxon>Bacteria</taxon>
        <taxon>Bacillati</taxon>
        <taxon>Actinomycetota</taxon>
        <taxon>Actinomycetes</taxon>
        <taxon>Pseudonocardiales</taxon>
        <taxon>Pseudonocardiaceae</taxon>
        <taxon>Umezawaea</taxon>
    </lineage>
</organism>
<dbReference type="RefSeq" id="WP_259626034.1">
    <property type="nucleotide sequence ID" value="NZ_JANYMP010000014.1"/>
</dbReference>